<keyword evidence="6" id="KW-1185">Reference proteome</keyword>
<sequence length="352" mass="37558">MTNVYQFARALGWYSVALGATELLASGRLAGALGVPDRADRVRLFGARELAHAALVFTQPTVGVWSRVIGDVVDLAALGAALTPENPARARVGAALGMVTATTVVDTVCGLHLAGVGGHAAVSGQAPVLSKARPAPPLLRLAPAVLGMAAGAALVAMRGSTARLPENVVQRRARAATSRHEVERAVTITRPVAEVYAFWRDFENLARFMTHLESVRVQGEGRSHWVAKGPAGSRVEWDAMLTEDDPERHLAWRSVEGSQIMNEGSVDFRPAPADRGTEVRVRLTYQPPAGAVGVAFARLLGEEPAVQVDEDLRRLKRVLETGGTPTNQGQPSGRKNPVTRGLAQLYDNRRTA</sequence>
<reference evidence="4 5" key="3">
    <citation type="submission" date="2020-08" db="EMBL/GenBank/DDBJ databases">
        <title>Genomic Encyclopedia of Type Strains, Phase IV (KMG-IV): sequencing the most valuable type-strain genomes for metagenomic binning, comparative biology and taxonomic classification.</title>
        <authorList>
            <person name="Goeker M."/>
        </authorList>
    </citation>
    <scope>NUCLEOTIDE SEQUENCE [LARGE SCALE GENOMIC DNA]</scope>
    <source>
        <strain evidence="4 5">DSM 27521</strain>
    </source>
</reference>
<dbReference type="Proteomes" id="UP000539473">
    <property type="component" value="Unassembled WGS sequence"/>
</dbReference>
<dbReference type="CDD" id="cd07817">
    <property type="entry name" value="SRPBCC_8"/>
    <property type="match status" value="1"/>
</dbReference>
<evidence type="ECO:0000259" key="2">
    <source>
        <dbReference type="Pfam" id="PF03364"/>
    </source>
</evidence>
<dbReference type="PANTHER" id="PTHR33824:SF7">
    <property type="entry name" value="POLYKETIDE CYCLASE_DEHYDRASE AND LIPID TRANSPORT SUPERFAMILY PROTEIN"/>
    <property type="match status" value="1"/>
</dbReference>
<feature type="region of interest" description="Disordered" evidence="1">
    <location>
        <begin position="320"/>
        <end position="352"/>
    </location>
</feature>
<dbReference type="AlphaFoldDB" id="A0A7W8KH18"/>
<dbReference type="Gene3D" id="3.30.530.20">
    <property type="match status" value="1"/>
</dbReference>
<dbReference type="SUPFAM" id="SSF55961">
    <property type="entry name" value="Bet v1-like"/>
    <property type="match status" value="1"/>
</dbReference>
<gene>
    <name evidence="3" type="ORF">GCM10017781_32950</name>
    <name evidence="4" type="ORF">HNQ07_003555</name>
</gene>
<reference evidence="3" key="4">
    <citation type="submission" date="2024-05" db="EMBL/GenBank/DDBJ databases">
        <authorList>
            <person name="Sun Q."/>
            <person name="Zhou Y."/>
        </authorList>
    </citation>
    <scope>NUCLEOTIDE SEQUENCE</scope>
    <source>
        <strain evidence="3">CGMCC 1.18437</strain>
    </source>
</reference>
<dbReference type="Pfam" id="PF03364">
    <property type="entry name" value="Polyketide_cyc"/>
    <property type="match status" value="1"/>
</dbReference>
<evidence type="ECO:0000313" key="4">
    <source>
        <dbReference type="EMBL" id="MBB5378054.1"/>
    </source>
</evidence>
<dbReference type="InterPro" id="IPR023393">
    <property type="entry name" value="START-like_dom_sf"/>
</dbReference>
<evidence type="ECO:0000313" key="6">
    <source>
        <dbReference type="Proteomes" id="UP000619376"/>
    </source>
</evidence>
<proteinExistence type="predicted"/>
<evidence type="ECO:0000256" key="1">
    <source>
        <dbReference type="SAM" id="MobiDB-lite"/>
    </source>
</evidence>
<reference evidence="3" key="1">
    <citation type="journal article" date="2014" name="Int. J. Syst. Evol. Microbiol.">
        <title>Complete genome of a new Firmicutes species belonging to the dominant human colonic microbiota ('Ruminococcus bicirculans') reveals two chromosomes and a selective capacity to utilize plant glucans.</title>
        <authorList>
            <consortium name="NISC Comparative Sequencing Program"/>
            <person name="Wegmann U."/>
            <person name="Louis P."/>
            <person name="Goesmann A."/>
            <person name="Henrissat B."/>
            <person name="Duncan S.H."/>
            <person name="Flint H.J."/>
        </authorList>
    </citation>
    <scope>NUCLEOTIDE SEQUENCE</scope>
    <source>
        <strain evidence="3">CGMCC 1.18437</strain>
    </source>
</reference>
<reference evidence="6" key="2">
    <citation type="journal article" date="2019" name="Int. J. Syst. Evol. Microbiol.">
        <title>The Global Catalogue of Microorganisms (GCM) 10K type strain sequencing project: providing services to taxonomists for standard genome sequencing and annotation.</title>
        <authorList>
            <consortium name="The Broad Institute Genomics Platform"/>
            <consortium name="The Broad Institute Genome Sequencing Center for Infectious Disease"/>
            <person name="Wu L."/>
            <person name="Ma J."/>
        </authorList>
    </citation>
    <scope>NUCLEOTIDE SEQUENCE [LARGE SCALE GENOMIC DNA]</scope>
    <source>
        <strain evidence="6">CGMCC 1.18437</strain>
    </source>
</reference>
<feature type="compositionally biased region" description="Polar residues" evidence="1">
    <location>
        <begin position="323"/>
        <end position="333"/>
    </location>
</feature>
<comment type="caution">
    <text evidence="4">The sequence shown here is derived from an EMBL/GenBank/DDBJ whole genome shotgun (WGS) entry which is preliminary data.</text>
</comment>
<protein>
    <submittedName>
        <fullName evidence="4">Putative membrane protein</fullName>
    </submittedName>
</protein>
<organism evidence="4 5">
    <name type="scientific">Deinococcus metalli</name>
    <dbReference type="NCBI Taxonomy" id="1141878"/>
    <lineage>
        <taxon>Bacteria</taxon>
        <taxon>Thermotogati</taxon>
        <taxon>Deinococcota</taxon>
        <taxon>Deinococci</taxon>
        <taxon>Deinococcales</taxon>
        <taxon>Deinococcaceae</taxon>
        <taxon>Deinococcus</taxon>
    </lineage>
</organism>
<dbReference type="RefSeq" id="WP_229832107.1">
    <property type="nucleotide sequence ID" value="NZ_BNAJ01000009.1"/>
</dbReference>
<dbReference type="EMBL" id="JACHFK010000010">
    <property type="protein sequence ID" value="MBB5378054.1"/>
    <property type="molecule type" value="Genomic_DNA"/>
</dbReference>
<dbReference type="InterPro" id="IPR005031">
    <property type="entry name" value="COQ10_START"/>
</dbReference>
<accession>A0A7W8KH18</accession>
<dbReference type="InterPro" id="IPR047137">
    <property type="entry name" value="ORF3"/>
</dbReference>
<dbReference type="Proteomes" id="UP000619376">
    <property type="component" value="Unassembled WGS sequence"/>
</dbReference>
<evidence type="ECO:0000313" key="3">
    <source>
        <dbReference type="EMBL" id="GHF54067.1"/>
    </source>
</evidence>
<feature type="domain" description="Coenzyme Q-binding protein COQ10 START" evidence="2">
    <location>
        <begin position="189"/>
        <end position="312"/>
    </location>
</feature>
<name>A0A7W8KH18_9DEIO</name>
<evidence type="ECO:0000313" key="5">
    <source>
        <dbReference type="Proteomes" id="UP000539473"/>
    </source>
</evidence>
<dbReference type="EMBL" id="BNAJ01000009">
    <property type="protein sequence ID" value="GHF54067.1"/>
    <property type="molecule type" value="Genomic_DNA"/>
</dbReference>
<dbReference type="PANTHER" id="PTHR33824">
    <property type="entry name" value="POLYKETIDE CYCLASE/DEHYDRASE AND LIPID TRANSPORT SUPERFAMILY PROTEIN"/>
    <property type="match status" value="1"/>
</dbReference>